<proteinExistence type="predicted"/>
<dbReference type="EMBL" id="JANBPW010000445">
    <property type="protein sequence ID" value="KAJ1949483.1"/>
    <property type="molecule type" value="Genomic_DNA"/>
</dbReference>
<organism evidence="1 2">
    <name type="scientific">Linderina macrospora</name>
    <dbReference type="NCBI Taxonomy" id="4868"/>
    <lineage>
        <taxon>Eukaryota</taxon>
        <taxon>Fungi</taxon>
        <taxon>Fungi incertae sedis</taxon>
        <taxon>Zoopagomycota</taxon>
        <taxon>Kickxellomycotina</taxon>
        <taxon>Kickxellomycetes</taxon>
        <taxon>Kickxellales</taxon>
        <taxon>Kickxellaceae</taxon>
        <taxon>Linderina</taxon>
    </lineage>
</organism>
<protein>
    <submittedName>
        <fullName evidence="1">Uncharacterized protein</fullName>
    </submittedName>
</protein>
<sequence length="238" mass="24190">MHFTAPTAQFGKTVVLAYPDTTRLGGYRAALGLWRSLGGDDSTLTKGQIDAAPEETVETQVSATDSEHIGVLIGTPPVPNNGATFVFVNGLPAAEHIPVFVDTLLAQFEASDVEKVVVVSSANLSGVKGGGSERLFALTGLQGLPEISAGACTGDAMLSALDTLGRVSSLEMVVAVHGDKRPAEFGSEFADEDDGRVVAVLGGVLAKAVAPGAAGVEVTATRVKCGGEKAVQGLPAFG</sequence>
<name>A0ACC1JEY1_9FUNG</name>
<evidence type="ECO:0000313" key="1">
    <source>
        <dbReference type="EMBL" id="KAJ1949483.1"/>
    </source>
</evidence>
<keyword evidence="2" id="KW-1185">Reference proteome</keyword>
<reference evidence="1" key="1">
    <citation type="submission" date="2022-07" db="EMBL/GenBank/DDBJ databases">
        <title>Phylogenomic reconstructions and comparative analyses of Kickxellomycotina fungi.</title>
        <authorList>
            <person name="Reynolds N.K."/>
            <person name="Stajich J.E."/>
            <person name="Barry K."/>
            <person name="Grigoriev I.V."/>
            <person name="Crous P."/>
            <person name="Smith M.E."/>
        </authorList>
    </citation>
    <scope>NUCLEOTIDE SEQUENCE</scope>
    <source>
        <strain evidence="1">NRRL 5244</strain>
    </source>
</reference>
<accession>A0ACC1JEY1</accession>
<dbReference type="Proteomes" id="UP001150603">
    <property type="component" value="Unassembled WGS sequence"/>
</dbReference>
<comment type="caution">
    <text evidence="1">The sequence shown here is derived from an EMBL/GenBank/DDBJ whole genome shotgun (WGS) entry which is preliminary data.</text>
</comment>
<evidence type="ECO:0000313" key="2">
    <source>
        <dbReference type="Proteomes" id="UP001150603"/>
    </source>
</evidence>
<gene>
    <name evidence="1" type="ORF">FBU59_001124</name>
</gene>